<keyword evidence="2" id="KW-0479">Metal-binding</keyword>
<evidence type="ECO:0000256" key="3">
    <source>
        <dbReference type="ARBA" id="ARBA00022737"/>
    </source>
</evidence>
<dbReference type="PANTHER" id="PTHR24394:SF48">
    <property type="entry name" value="ZINC FINGER PROTEIN 771"/>
    <property type="match status" value="1"/>
</dbReference>
<dbReference type="PROSITE" id="PS00028">
    <property type="entry name" value="ZINC_FINGER_C2H2_1"/>
    <property type="match status" value="2"/>
</dbReference>
<dbReference type="AlphaFoldDB" id="A0A2J8IQV7"/>
<dbReference type="EMBL" id="NBAG03000628">
    <property type="protein sequence ID" value="PNI12896.1"/>
    <property type="molecule type" value="Genomic_DNA"/>
</dbReference>
<evidence type="ECO:0000256" key="4">
    <source>
        <dbReference type="ARBA" id="ARBA00022771"/>
    </source>
</evidence>
<keyword evidence="3" id="KW-0677">Repeat</keyword>
<dbReference type="InterPro" id="IPR013087">
    <property type="entry name" value="Znf_C2H2_type"/>
</dbReference>
<organism evidence="11 12">
    <name type="scientific">Pan troglodytes</name>
    <name type="common">Chimpanzee</name>
    <dbReference type="NCBI Taxonomy" id="9598"/>
    <lineage>
        <taxon>Eukaryota</taxon>
        <taxon>Metazoa</taxon>
        <taxon>Chordata</taxon>
        <taxon>Craniata</taxon>
        <taxon>Vertebrata</taxon>
        <taxon>Euteleostomi</taxon>
        <taxon>Mammalia</taxon>
        <taxon>Eutheria</taxon>
        <taxon>Euarchontoglires</taxon>
        <taxon>Primates</taxon>
        <taxon>Haplorrhini</taxon>
        <taxon>Catarrhini</taxon>
        <taxon>Hominidae</taxon>
        <taxon>Pan</taxon>
    </lineage>
</organism>
<dbReference type="SUPFAM" id="SSF57667">
    <property type="entry name" value="beta-beta-alpha zinc fingers"/>
    <property type="match status" value="1"/>
</dbReference>
<name>A0A2J8IQV7_PANTR</name>
<dbReference type="SMR" id="A0A2J8IQV7"/>
<keyword evidence="5" id="KW-0862">Zinc</keyword>
<dbReference type="FunFam" id="3.30.160.60:FF:000972">
    <property type="entry name" value="Zinc finger protein 768"/>
    <property type="match status" value="1"/>
</dbReference>
<keyword evidence="6" id="KW-0805">Transcription regulation</keyword>
<evidence type="ECO:0000256" key="9">
    <source>
        <dbReference type="PROSITE-ProRule" id="PRU00042"/>
    </source>
</evidence>
<dbReference type="PROSITE" id="PS50157">
    <property type="entry name" value="ZINC_FINGER_C2H2_2"/>
    <property type="match status" value="2"/>
</dbReference>
<gene>
    <name evidence="11" type="ORF">CK820_G0053953</name>
</gene>
<reference evidence="11 12" key="1">
    <citation type="submission" date="2017-12" db="EMBL/GenBank/DDBJ databases">
        <title>High-resolution comparative analysis of great ape genomes.</title>
        <authorList>
            <person name="Pollen A."/>
            <person name="Hastie A."/>
            <person name="Hormozdiari F."/>
            <person name="Dougherty M."/>
            <person name="Liu R."/>
            <person name="Chaisson M."/>
            <person name="Hoppe E."/>
            <person name="Hill C."/>
            <person name="Pang A."/>
            <person name="Hillier L."/>
            <person name="Baker C."/>
            <person name="Armstrong J."/>
            <person name="Shendure J."/>
            <person name="Paten B."/>
            <person name="Wilson R."/>
            <person name="Chao H."/>
            <person name="Schneider V."/>
            <person name="Ventura M."/>
            <person name="Kronenberg Z."/>
            <person name="Murali S."/>
            <person name="Gordon D."/>
            <person name="Cantsilieris S."/>
            <person name="Munson K."/>
            <person name="Nelson B."/>
            <person name="Raja A."/>
            <person name="Underwood J."/>
            <person name="Diekhans M."/>
            <person name="Fiddes I."/>
            <person name="Haussler D."/>
            <person name="Eichler E."/>
        </authorList>
    </citation>
    <scope>NUCLEOTIDE SEQUENCE [LARGE SCALE GENOMIC DNA]</scope>
    <source>
        <strain evidence="11">Yerkes chimp pedigree #C0471</strain>
    </source>
</reference>
<evidence type="ECO:0000256" key="1">
    <source>
        <dbReference type="ARBA" id="ARBA00004123"/>
    </source>
</evidence>
<dbReference type="Gene3D" id="3.30.160.60">
    <property type="entry name" value="Classic Zinc Finger"/>
    <property type="match status" value="2"/>
</dbReference>
<keyword evidence="8" id="KW-0539">Nucleus</keyword>
<evidence type="ECO:0000256" key="7">
    <source>
        <dbReference type="ARBA" id="ARBA00023163"/>
    </source>
</evidence>
<dbReference type="Pfam" id="PF00096">
    <property type="entry name" value="zf-C2H2"/>
    <property type="match status" value="2"/>
</dbReference>
<evidence type="ECO:0000256" key="5">
    <source>
        <dbReference type="ARBA" id="ARBA00022833"/>
    </source>
</evidence>
<evidence type="ECO:0000256" key="2">
    <source>
        <dbReference type="ARBA" id="ARBA00022723"/>
    </source>
</evidence>
<sequence length="69" mass="7475">MFATSGAVAAGKPYSCSECGKSFCYSSVLLRHERAHGGDGRFRCLECGERCARAADLRAHRRTHAGQTL</sequence>
<feature type="domain" description="C2H2-type" evidence="10">
    <location>
        <begin position="14"/>
        <end position="41"/>
    </location>
</feature>
<dbReference type="FunFam" id="3.30.160.60:FF:000100">
    <property type="entry name" value="Zinc finger 45-like"/>
    <property type="match status" value="1"/>
</dbReference>
<evidence type="ECO:0000313" key="12">
    <source>
        <dbReference type="Proteomes" id="UP000236370"/>
    </source>
</evidence>
<dbReference type="GO" id="GO:0005634">
    <property type="term" value="C:nucleus"/>
    <property type="evidence" value="ECO:0007669"/>
    <property type="project" value="UniProtKB-SubCell"/>
</dbReference>
<evidence type="ECO:0000259" key="10">
    <source>
        <dbReference type="PROSITE" id="PS50157"/>
    </source>
</evidence>
<keyword evidence="4 9" id="KW-0863">Zinc-finger</keyword>
<feature type="non-terminal residue" evidence="11">
    <location>
        <position position="69"/>
    </location>
</feature>
<dbReference type="InterPro" id="IPR036236">
    <property type="entry name" value="Znf_C2H2_sf"/>
</dbReference>
<accession>A0A2J8IQV7</accession>
<feature type="domain" description="C2H2-type" evidence="10">
    <location>
        <begin position="42"/>
        <end position="69"/>
    </location>
</feature>
<comment type="caution">
    <text evidence="11">The sequence shown here is derived from an EMBL/GenBank/DDBJ whole genome shotgun (WGS) entry which is preliminary data.</text>
</comment>
<protein>
    <submittedName>
        <fullName evidence="11">ZNF672 isoform 3</fullName>
    </submittedName>
</protein>
<evidence type="ECO:0000313" key="11">
    <source>
        <dbReference type="EMBL" id="PNI12896.1"/>
    </source>
</evidence>
<proteinExistence type="predicted"/>
<evidence type="ECO:0000256" key="8">
    <source>
        <dbReference type="ARBA" id="ARBA00023242"/>
    </source>
</evidence>
<evidence type="ECO:0000256" key="6">
    <source>
        <dbReference type="ARBA" id="ARBA00023015"/>
    </source>
</evidence>
<keyword evidence="7" id="KW-0804">Transcription</keyword>
<dbReference type="PANTHER" id="PTHR24394">
    <property type="entry name" value="ZINC FINGER PROTEIN"/>
    <property type="match status" value="1"/>
</dbReference>
<dbReference type="SMART" id="SM00355">
    <property type="entry name" value="ZnF_C2H2"/>
    <property type="match status" value="2"/>
</dbReference>
<comment type="subcellular location">
    <subcellularLocation>
        <location evidence="1">Nucleus</location>
    </subcellularLocation>
</comment>
<dbReference type="GO" id="GO:0003677">
    <property type="term" value="F:DNA binding"/>
    <property type="evidence" value="ECO:0007669"/>
    <property type="project" value="UniProtKB-KW"/>
</dbReference>
<dbReference type="Proteomes" id="UP000236370">
    <property type="component" value="Unassembled WGS sequence"/>
</dbReference>
<dbReference type="GO" id="GO:0008270">
    <property type="term" value="F:zinc ion binding"/>
    <property type="evidence" value="ECO:0007669"/>
    <property type="project" value="UniProtKB-KW"/>
</dbReference>